<feature type="compositionally biased region" description="Basic and acidic residues" evidence="1">
    <location>
        <begin position="78"/>
        <end position="92"/>
    </location>
</feature>
<name>A0A8J9V8Q8_BRALA</name>
<accession>A0A8J9V8Q8</accession>
<dbReference type="Proteomes" id="UP000838412">
    <property type="component" value="Chromosome 1"/>
</dbReference>
<protein>
    <submittedName>
        <fullName evidence="2">Hypp332 protein</fullName>
    </submittedName>
</protein>
<dbReference type="EMBL" id="OV696686">
    <property type="protein sequence ID" value="CAH1230734.1"/>
    <property type="molecule type" value="Genomic_DNA"/>
</dbReference>
<proteinExistence type="predicted"/>
<sequence length="118" mass="12469">MAVWPAGPDTCKPSRARRELRSGFYTGPTVVPHRILVCWNGMARVGRRCGRGQGPDGTGCADGLSGPSHATGPATCSEIDRSRIPEDHRGLGKEFGGLPEAMTRTGGGALHPHSNHSR</sequence>
<reference evidence="2" key="1">
    <citation type="submission" date="2022-01" db="EMBL/GenBank/DDBJ databases">
        <authorList>
            <person name="Braso-Vives M."/>
        </authorList>
    </citation>
    <scope>NUCLEOTIDE SEQUENCE</scope>
</reference>
<evidence type="ECO:0000256" key="1">
    <source>
        <dbReference type="SAM" id="MobiDB-lite"/>
    </source>
</evidence>
<evidence type="ECO:0000313" key="3">
    <source>
        <dbReference type="Proteomes" id="UP000838412"/>
    </source>
</evidence>
<evidence type="ECO:0000313" key="2">
    <source>
        <dbReference type="EMBL" id="CAH1230734.1"/>
    </source>
</evidence>
<organism evidence="2 3">
    <name type="scientific">Branchiostoma lanceolatum</name>
    <name type="common">Common lancelet</name>
    <name type="synonym">Amphioxus lanceolatum</name>
    <dbReference type="NCBI Taxonomy" id="7740"/>
    <lineage>
        <taxon>Eukaryota</taxon>
        <taxon>Metazoa</taxon>
        <taxon>Chordata</taxon>
        <taxon>Cephalochordata</taxon>
        <taxon>Leptocardii</taxon>
        <taxon>Amphioxiformes</taxon>
        <taxon>Branchiostomatidae</taxon>
        <taxon>Branchiostoma</taxon>
    </lineage>
</organism>
<keyword evidence="3" id="KW-1185">Reference proteome</keyword>
<feature type="region of interest" description="Disordered" evidence="1">
    <location>
        <begin position="51"/>
        <end position="118"/>
    </location>
</feature>
<dbReference type="AlphaFoldDB" id="A0A8J9V8Q8"/>
<gene>
    <name evidence="2" type="primary">Hypp332</name>
    <name evidence="2" type="ORF">BLAG_LOCUS1131</name>
</gene>